<dbReference type="EMBL" id="UZAM01009560">
    <property type="protein sequence ID" value="VDP09492.1"/>
    <property type="molecule type" value="Genomic_DNA"/>
</dbReference>
<reference evidence="10 11" key="2">
    <citation type="submission" date="2018-11" db="EMBL/GenBank/DDBJ databases">
        <authorList>
            <consortium name="Pathogen Informatics"/>
        </authorList>
    </citation>
    <scope>NUCLEOTIDE SEQUENCE [LARGE SCALE GENOMIC DNA]</scope>
</reference>
<evidence type="ECO:0000256" key="7">
    <source>
        <dbReference type="ARBA" id="ARBA00023157"/>
    </source>
</evidence>
<proteinExistence type="inferred from homology"/>
<keyword evidence="4" id="KW-0964">Secreted</keyword>
<evidence type="ECO:0000256" key="9">
    <source>
        <dbReference type="RuleBase" id="RU003500"/>
    </source>
</evidence>
<dbReference type="InterPro" id="IPR043158">
    <property type="entry name" value="Wnt_C"/>
</dbReference>
<dbReference type="OrthoDB" id="5945655at2759"/>
<dbReference type="GO" id="GO:0005615">
    <property type="term" value="C:extracellular space"/>
    <property type="evidence" value="ECO:0007669"/>
    <property type="project" value="TreeGrafter"/>
</dbReference>
<evidence type="ECO:0000256" key="3">
    <source>
        <dbReference type="ARBA" id="ARBA00022473"/>
    </source>
</evidence>
<dbReference type="FunFam" id="3.30.2460.20:FF:000001">
    <property type="entry name" value="Wnt homolog"/>
    <property type="match status" value="1"/>
</dbReference>
<keyword evidence="3 9" id="KW-0217">Developmental protein</keyword>
<evidence type="ECO:0000313" key="10">
    <source>
        <dbReference type="EMBL" id="VDP09492.1"/>
    </source>
</evidence>
<dbReference type="Proteomes" id="UP000270296">
    <property type="component" value="Unassembled WGS sequence"/>
</dbReference>
<dbReference type="PROSITE" id="PS00246">
    <property type="entry name" value="WNT1"/>
    <property type="match status" value="1"/>
</dbReference>
<evidence type="ECO:0000256" key="2">
    <source>
        <dbReference type="ARBA" id="ARBA00005683"/>
    </source>
</evidence>
<evidence type="ECO:0000256" key="5">
    <source>
        <dbReference type="ARBA" id="ARBA00022530"/>
    </source>
</evidence>
<dbReference type="GO" id="GO:0030182">
    <property type="term" value="P:neuron differentiation"/>
    <property type="evidence" value="ECO:0007669"/>
    <property type="project" value="TreeGrafter"/>
</dbReference>
<comment type="function">
    <text evidence="9">Ligand for members of the frizzled family of seven transmembrane receptors.</text>
</comment>
<dbReference type="GO" id="GO:0005125">
    <property type="term" value="F:cytokine activity"/>
    <property type="evidence" value="ECO:0007669"/>
    <property type="project" value="TreeGrafter"/>
</dbReference>
<evidence type="ECO:0000256" key="4">
    <source>
        <dbReference type="ARBA" id="ARBA00022525"/>
    </source>
</evidence>
<accession>A0A183IRF2</accession>
<comment type="subcellular location">
    <subcellularLocation>
        <location evidence="1 9">Secreted</location>
        <location evidence="1 9">Extracellular space</location>
        <location evidence="1 9">Extracellular matrix</location>
    </subcellularLocation>
</comment>
<dbReference type="PRINTS" id="PR01349">
    <property type="entry name" value="WNTPROTEIN"/>
</dbReference>
<dbReference type="SMART" id="SM00097">
    <property type="entry name" value="WNT1"/>
    <property type="match status" value="1"/>
</dbReference>
<evidence type="ECO:0000256" key="8">
    <source>
        <dbReference type="ARBA" id="ARBA00023288"/>
    </source>
</evidence>
<evidence type="ECO:0000313" key="12">
    <source>
        <dbReference type="WBParaSite" id="SBAD_0000644101-mRNA-1"/>
    </source>
</evidence>
<keyword evidence="7" id="KW-1015">Disulfide bond</keyword>
<evidence type="ECO:0000256" key="6">
    <source>
        <dbReference type="ARBA" id="ARBA00022687"/>
    </source>
</evidence>
<protein>
    <recommendedName>
        <fullName evidence="9">Protein Wnt</fullName>
    </recommendedName>
</protein>
<evidence type="ECO:0000256" key="1">
    <source>
        <dbReference type="ARBA" id="ARBA00004498"/>
    </source>
</evidence>
<keyword evidence="8" id="KW-0449">Lipoprotein</keyword>
<evidence type="ECO:0000313" key="11">
    <source>
        <dbReference type="Proteomes" id="UP000270296"/>
    </source>
</evidence>
<dbReference type="GO" id="GO:0000902">
    <property type="term" value="P:cell morphogenesis"/>
    <property type="evidence" value="ECO:0007669"/>
    <property type="project" value="UniProtKB-ARBA"/>
</dbReference>
<dbReference type="Gene3D" id="3.30.2460.20">
    <property type="match status" value="1"/>
</dbReference>
<reference evidence="12" key="1">
    <citation type="submission" date="2016-06" db="UniProtKB">
        <authorList>
            <consortium name="WormBaseParasite"/>
        </authorList>
    </citation>
    <scope>IDENTIFICATION</scope>
</reference>
<keyword evidence="6 9" id="KW-0879">Wnt signaling pathway</keyword>
<dbReference type="PANTHER" id="PTHR12027">
    <property type="entry name" value="WNT RELATED"/>
    <property type="match status" value="1"/>
</dbReference>
<sequence length="171" mass="19977">MFDKTANFNYVKKGSKAVAELVRRQCRCHGVSGSCEFKTCWQSMPRLGEVGQHLKNLYDRSAVQVAKHARKRLRRKNKFERRIRIRTNELVYVNRSPNYCVRNANLGILGTYGRQCNKTYSGSDSCDVLCCGRGYDTRLTVRYERCHCKFVWCCYVNCKTCSWEMDVHTCK</sequence>
<comment type="similarity">
    <text evidence="2 9">Belongs to the Wnt family.</text>
</comment>
<dbReference type="GO" id="GO:0045165">
    <property type="term" value="P:cell fate commitment"/>
    <property type="evidence" value="ECO:0007669"/>
    <property type="project" value="TreeGrafter"/>
</dbReference>
<keyword evidence="5" id="KW-0272">Extracellular matrix</keyword>
<name>A0A183IRF2_9BILA</name>
<gene>
    <name evidence="10" type="ORF">SBAD_LOCUS6199</name>
</gene>
<dbReference type="Pfam" id="PF00110">
    <property type="entry name" value="wnt"/>
    <property type="match status" value="1"/>
</dbReference>
<dbReference type="WBParaSite" id="SBAD_0000644101-mRNA-1">
    <property type="protein sequence ID" value="SBAD_0000644101-mRNA-1"/>
    <property type="gene ID" value="SBAD_0000644101"/>
</dbReference>
<dbReference type="InterPro" id="IPR018161">
    <property type="entry name" value="Wnt_CS"/>
</dbReference>
<keyword evidence="11" id="KW-1185">Reference proteome</keyword>
<dbReference type="InterPro" id="IPR005817">
    <property type="entry name" value="Wnt"/>
</dbReference>
<dbReference type="GO" id="GO:0005109">
    <property type="term" value="F:frizzled binding"/>
    <property type="evidence" value="ECO:0007669"/>
    <property type="project" value="TreeGrafter"/>
</dbReference>
<dbReference type="PANTHER" id="PTHR12027:SF70">
    <property type="entry name" value="PROTEIN WNT-16"/>
    <property type="match status" value="1"/>
</dbReference>
<dbReference type="AlphaFoldDB" id="A0A183IRF2"/>
<dbReference type="GO" id="GO:0060070">
    <property type="term" value="P:canonical Wnt signaling pathway"/>
    <property type="evidence" value="ECO:0007669"/>
    <property type="project" value="TreeGrafter"/>
</dbReference>
<organism evidence="12">
    <name type="scientific">Soboliphyme baturini</name>
    <dbReference type="NCBI Taxonomy" id="241478"/>
    <lineage>
        <taxon>Eukaryota</taxon>
        <taxon>Metazoa</taxon>
        <taxon>Ecdysozoa</taxon>
        <taxon>Nematoda</taxon>
        <taxon>Enoplea</taxon>
        <taxon>Dorylaimia</taxon>
        <taxon>Dioctophymatida</taxon>
        <taxon>Dioctophymatoidea</taxon>
        <taxon>Soboliphymatidae</taxon>
        <taxon>Soboliphyme</taxon>
    </lineage>
</organism>